<dbReference type="InterPro" id="IPR050855">
    <property type="entry name" value="NDM-1-like"/>
</dbReference>
<evidence type="ECO:0000256" key="1">
    <source>
        <dbReference type="SAM" id="MobiDB-lite"/>
    </source>
</evidence>
<dbReference type="SUPFAM" id="SSF50891">
    <property type="entry name" value="Cyclophilin-like"/>
    <property type="match status" value="1"/>
</dbReference>
<evidence type="ECO:0000313" key="4">
    <source>
        <dbReference type="EMBL" id="CAK9006502.1"/>
    </source>
</evidence>
<keyword evidence="2" id="KW-0812">Transmembrane</keyword>
<organism evidence="4 5">
    <name type="scientific">Durusdinium trenchii</name>
    <dbReference type="NCBI Taxonomy" id="1381693"/>
    <lineage>
        <taxon>Eukaryota</taxon>
        <taxon>Sar</taxon>
        <taxon>Alveolata</taxon>
        <taxon>Dinophyceae</taxon>
        <taxon>Suessiales</taxon>
        <taxon>Symbiodiniaceae</taxon>
        <taxon>Durusdinium</taxon>
    </lineage>
</organism>
<evidence type="ECO:0000313" key="5">
    <source>
        <dbReference type="Proteomes" id="UP001642464"/>
    </source>
</evidence>
<keyword evidence="2" id="KW-0472">Membrane</keyword>
<protein>
    <recommendedName>
        <fullName evidence="3">PPIase cyclophilin-type domain-containing protein</fullName>
    </recommendedName>
</protein>
<keyword evidence="5" id="KW-1185">Reference proteome</keyword>
<accession>A0ABP0IWL2</accession>
<dbReference type="InterPro" id="IPR036866">
    <property type="entry name" value="RibonucZ/Hydroxyglut_hydro"/>
</dbReference>
<reference evidence="4 5" key="1">
    <citation type="submission" date="2024-02" db="EMBL/GenBank/DDBJ databases">
        <authorList>
            <person name="Chen Y."/>
            <person name="Shah S."/>
            <person name="Dougan E. K."/>
            <person name="Thang M."/>
            <person name="Chan C."/>
        </authorList>
    </citation>
    <scope>NUCLEOTIDE SEQUENCE [LARGE SCALE GENOMIC DNA]</scope>
</reference>
<feature type="compositionally biased region" description="Basic and acidic residues" evidence="1">
    <location>
        <begin position="309"/>
        <end position="318"/>
    </location>
</feature>
<dbReference type="PANTHER" id="PTHR42951:SF4">
    <property type="entry name" value="ACYL-COENZYME A THIOESTERASE MBLAC2"/>
    <property type="match status" value="1"/>
</dbReference>
<sequence length="805" mass="86563">MGNYGFSGKRCRICQGSRSPAFSQNWQVNSLQDMVGASILTFSVTVPKQQAGGDWLDEGARIYLDEENPTDEESLEVLHTPGHTPDSISLYLPAENRLFSGDLIYPGSLFLHLPGSSLVEFHDSLEKLKRFIAAKPAGLKLSCGHIAPDLSSETLEELYHLLAGLKEGHAKRGCVSQAPLAGAERLWQWQGAMMQAALLAHGPKWAVGAGQNQINGACKPVHEMSRTGTQVTVTVPQDAPPGTILAVPIKGGAETLKVRVPEGLGPGSTLLLTRPEGVEQWALSVGKVVPEVKQADGMTGGSPANGDAEEQRQKELEKAWLQQQGKTDEDPPNAAEEEEVPNDPAPEAPLDLPMTSVAFTVRFETTVGTIDIVVRPDWAPHGTLRFLELAAAGDFDDRAFYRAVPSCIVQFGLPPKHELSAIPDDPPTGVPFLLGAVAFAAVGENTRRSTIFICTGDMSHCLGRQSWETPIGAVAESSLEVLERIDTTYGDIAEFGGEGPETRRINLEGNSYLRSSFPRLSYILRARPLDWVPVPGSQPGDFARPTPRAWTRTEQAVKAAKEAKERASEAAQGALDAAQAEDPETAFKAAQMARRAADAAQAAAAAAEAAGAALGAANPFDSGRRSLAAPPGSRPGSGVPNRRSIPFMMQSRQTLPGSYVPARSPPRGGFWMPQAQLPPAPIPVPTGGRNFNSRCPARMRHSFERRRSRCRRFRSRCQWPTAAKAHRFPCNDEDRSQWCHLRVATSGILRCPAVMSWVAGPGSVSNTGRMGSRFDPGSIRGIRILLGTSASLVVTSALLVVTKSY</sequence>
<dbReference type="InterPro" id="IPR029000">
    <property type="entry name" value="Cyclophilin-like_dom_sf"/>
</dbReference>
<dbReference type="PROSITE" id="PS50072">
    <property type="entry name" value="CSA_PPIASE_2"/>
    <property type="match status" value="1"/>
</dbReference>
<gene>
    <name evidence="4" type="ORF">SCF082_LOCUS9052</name>
</gene>
<feature type="region of interest" description="Disordered" evidence="1">
    <location>
        <begin position="623"/>
        <end position="644"/>
    </location>
</feature>
<feature type="region of interest" description="Disordered" evidence="1">
    <location>
        <begin position="561"/>
        <end position="582"/>
    </location>
</feature>
<evidence type="ECO:0000256" key="2">
    <source>
        <dbReference type="SAM" id="Phobius"/>
    </source>
</evidence>
<dbReference type="SUPFAM" id="SSF56281">
    <property type="entry name" value="Metallo-hydrolase/oxidoreductase"/>
    <property type="match status" value="1"/>
</dbReference>
<dbReference type="PANTHER" id="PTHR42951">
    <property type="entry name" value="METALLO-BETA-LACTAMASE DOMAIN-CONTAINING"/>
    <property type="match status" value="1"/>
</dbReference>
<name>A0ABP0IWL2_9DINO</name>
<dbReference type="InterPro" id="IPR002130">
    <property type="entry name" value="Cyclophilin-type_PPIase_dom"/>
</dbReference>
<dbReference type="Gene3D" id="3.60.15.10">
    <property type="entry name" value="Ribonuclease Z/Hydroxyacylglutathione hydrolase-like"/>
    <property type="match status" value="1"/>
</dbReference>
<proteinExistence type="predicted"/>
<evidence type="ECO:0000259" key="3">
    <source>
        <dbReference type="PROSITE" id="PS50072"/>
    </source>
</evidence>
<comment type="caution">
    <text evidence="4">The sequence shown here is derived from an EMBL/GenBank/DDBJ whole genome shotgun (WGS) entry which is preliminary data.</text>
</comment>
<dbReference type="Pfam" id="PF00753">
    <property type="entry name" value="Lactamase_B"/>
    <property type="match status" value="1"/>
</dbReference>
<dbReference type="Pfam" id="PF00160">
    <property type="entry name" value="Pro_isomerase"/>
    <property type="match status" value="1"/>
</dbReference>
<feature type="compositionally biased region" description="Low complexity" evidence="1">
    <location>
        <begin position="569"/>
        <end position="578"/>
    </location>
</feature>
<dbReference type="Proteomes" id="UP001642464">
    <property type="component" value="Unassembled WGS sequence"/>
</dbReference>
<feature type="transmembrane region" description="Helical" evidence="2">
    <location>
        <begin position="782"/>
        <end position="801"/>
    </location>
</feature>
<dbReference type="Gene3D" id="2.40.100.10">
    <property type="entry name" value="Cyclophilin-like"/>
    <property type="match status" value="1"/>
</dbReference>
<dbReference type="EMBL" id="CAXAMM010005224">
    <property type="protein sequence ID" value="CAK9006502.1"/>
    <property type="molecule type" value="Genomic_DNA"/>
</dbReference>
<feature type="domain" description="PPIase cyclophilin-type" evidence="3">
    <location>
        <begin position="364"/>
        <end position="500"/>
    </location>
</feature>
<keyword evidence="2" id="KW-1133">Transmembrane helix</keyword>
<dbReference type="InterPro" id="IPR001279">
    <property type="entry name" value="Metallo-B-lactamas"/>
</dbReference>
<feature type="region of interest" description="Disordered" evidence="1">
    <location>
        <begin position="294"/>
        <end position="351"/>
    </location>
</feature>